<evidence type="ECO:0000313" key="1">
    <source>
        <dbReference type="EMBL" id="KOS69118.1"/>
    </source>
</evidence>
<comment type="caution">
    <text evidence="1">The sequence shown here is derived from an EMBL/GenBank/DDBJ whole genome shotgun (WGS) entry which is preliminary data.</text>
</comment>
<evidence type="ECO:0000313" key="2">
    <source>
        <dbReference type="Proteomes" id="UP000050668"/>
    </source>
</evidence>
<dbReference type="EMBL" id="LGRV01000003">
    <property type="protein sequence ID" value="KOS69118.1"/>
    <property type="molecule type" value="Genomic_DNA"/>
</dbReference>
<protein>
    <submittedName>
        <fullName evidence="1">Uncharacterized protein</fullName>
    </submittedName>
</protein>
<dbReference type="Proteomes" id="UP000050668">
    <property type="component" value="Unassembled WGS sequence"/>
</dbReference>
<reference evidence="2" key="1">
    <citation type="submission" date="2015-07" db="EMBL/GenBank/DDBJ databases">
        <title>Fjat-14205 dsm 2895.</title>
        <authorList>
            <person name="Liu B."/>
            <person name="Wang J."/>
            <person name="Zhu Y."/>
            <person name="Liu G."/>
            <person name="Chen Q."/>
            <person name="Chen Z."/>
            <person name="Lan J."/>
            <person name="Che J."/>
            <person name="Ge C."/>
            <person name="Shi H."/>
            <person name="Pan Z."/>
            <person name="Liu X."/>
        </authorList>
    </citation>
    <scope>NUCLEOTIDE SEQUENCE [LARGE SCALE GENOMIC DNA]</scope>
    <source>
        <strain evidence="2">DSM 25560</strain>
    </source>
</reference>
<keyword evidence="2" id="KW-1185">Reference proteome</keyword>
<gene>
    <name evidence="1" type="ORF">AEA09_11555</name>
</gene>
<proteinExistence type="predicted"/>
<organism evidence="1 2">
    <name type="scientific">Lysinibacillus contaminans</name>
    <dbReference type="NCBI Taxonomy" id="1293441"/>
    <lineage>
        <taxon>Bacteria</taxon>
        <taxon>Bacillati</taxon>
        <taxon>Bacillota</taxon>
        <taxon>Bacilli</taxon>
        <taxon>Bacillales</taxon>
        <taxon>Bacillaceae</taxon>
        <taxon>Lysinibacillus</taxon>
    </lineage>
</organism>
<sequence length="89" mass="10858">MKRDSKKPDLRGFGVSILLEVYLLIKLYKKFLCYHLCYFFIIMKYNFINKERFFEEWEIPKKRVIKYSLSTNLENKQLVPKLIEARSIS</sequence>
<accession>A0ABR5K2K4</accession>
<name>A0ABR5K2K4_9BACI</name>